<evidence type="ECO:0000313" key="3">
    <source>
        <dbReference type="Proteomes" id="UP001448207"/>
    </source>
</evidence>
<dbReference type="EMBL" id="JBCLYO010000002">
    <property type="protein sequence ID" value="KAL0093050.1"/>
    <property type="molecule type" value="Genomic_DNA"/>
</dbReference>
<gene>
    <name evidence="2" type="ORF">J3Q64DRAFT_1238980</name>
</gene>
<keyword evidence="1" id="KW-0732">Signal</keyword>
<sequence>MTRLCFFLFCWERFLSLGQERVGQQGEMTKDCCVKRCINLIAVAKRKREKEREREEDKMSINSLFVQKGLGWVRLRRNKGHQNALKKTLNENSVLVSSGLYCLSLIL</sequence>
<protein>
    <recommendedName>
        <fullName evidence="4">Secreted protein</fullName>
    </recommendedName>
</protein>
<comment type="caution">
    <text evidence="2">The sequence shown here is derived from an EMBL/GenBank/DDBJ whole genome shotgun (WGS) entry which is preliminary data.</text>
</comment>
<reference evidence="2 3" key="1">
    <citation type="submission" date="2024-04" db="EMBL/GenBank/DDBJ databases">
        <title>Symmetric and asymmetric DNA N6-adenine methylation regulates different biological responses in Mucorales.</title>
        <authorList>
            <consortium name="Lawrence Berkeley National Laboratory"/>
            <person name="Lax C."/>
            <person name="Mondo S.J."/>
            <person name="Osorio-Concepcion M."/>
            <person name="Muszewska A."/>
            <person name="Corrochano-Luque M."/>
            <person name="Gutierrez G."/>
            <person name="Riley R."/>
            <person name="Lipzen A."/>
            <person name="Guo J."/>
            <person name="Hundley H."/>
            <person name="Amirebrahimi M."/>
            <person name="Ng V."/>
            <person name="Lorenzo-Gutierrez D."/>
            <person name="Binder U."/>
            <person name="Yang J."/>
            <person name="Song Y."/>
            <person name="Canovas D."/>
            <person name="Navarro E."/>
            <person name="Freitag M."/>
            <person name="Gabaldon T."/>
            <person name="Grigoriev I.V."/>
            <person name="Corrochano L.M."/>
            <person name="Nicolas F.E."/>
            <person name="Garre V."/>
        </authorList>
    </citation>
    <scope>NUCLEOTIDE SEQUENCE [LARGE SCALE GENOMIC DNA]</scope>
    <source>
        <strain evidence="2 3">L51</strain>
    </source>
</reference>
<dbReference type="Proteomes" id="UP001448207">
    <property type="component" value="Unassembled WGS sequence"/>
</dbReference>
<name>A0ABR3BAZ9_PHYBL</name>
<evidence type="ECO:0008006" key="4">
    <source>
        <dbReference type="Google" id="ProtNLM"/>
    </source>
</evidence>
<evidence type="ECO:0000256" key="1">
    <source>
        <dbReference type="SAM" id="SignalP"/>
    </source>
</evidence>
<keyword evidence="3" id="KW-1185">Reference proteome</keyword>
<accession>A0ABR3BAZ9</accession>
<proteinExistence type="predicted"/>
<evidence type="ECO:0000313" key="2">
    <source>
        <dbReference type="EMBL" id="KAL0093050.1"/>
    </source>
</evidence>
<feature type="chain" id="PRO_5045438675" description="Secreted protein" evidence="1">
    <location>
        <begin position="19"/>
        <end position="107"/>
    </location>
</feature>
<organism evidence="2 3">
    <name type="scientific">Phycomyces blakesleeanus</name>
    <dbReference type="NCBI Taxonomy" id="4837"/>
    <lineage>
        <taxon>Eukaryota</taxon>
        <taxon>Fungi</taxon>
        <taxon>Fungi incertae sedis</taxon>
        <taxon>Mucoromycota</taxon>
        <taxon>Mucoromycotina</taxon>
        <taxon>Mucoromycetes</taxon>
        <taxon>Mucorales</taxon>
        <taxon>Phycomycetaceae</taxon>
        <taxon>Phycomyces</taxon>
    </lineage>
</organism>
<feature type="signal peptide" evidence="1">
    <location>
        <begin position="1"/>
        <end position="18"/>
    </location>
</feature>